<reference evidence="1" key="1">
    <citation type="submission" date="2021-01" db="EMBL/GenBank/DDBJ databases">
        <title>Marivirga sp. nov., isolated from intertidal surface sediments.</title>
        <authorList>
            <person name="Zhang M."/>
        </authorList>
    </citation>
    <scope>NUCLEOTIDE SEQUENCE</scope>
    <source>
        <strain evidence="1">SM1354</strain>
    </source>
</reference>
<proteinExistence type="predicted"/>
<sequence length="211" mass="24825">MDFNKATALIDIQYLPSLAFFAAIEPFKEIQLESHENFVKQSYRNRAYLLSSQKIEALTVPLIGANKKIYSKDIKIDNSQLWANKHWRSIKTCYGKAPYFEFFADELYQVYHKKFEFLWDLNFELLTKCLKITQIKTKLTESDSYKKNVNENVVDYRSLLNPKKPDLLRQVYKPHPYQQSFGNTFEANLSVVDLFMNEGPNSLQIIRKSRA</sequence>
<dbReference type="Pfam" id="PF08889">
    <property type="entry name" value="WbqC"/>
    <property type="match status" value="2"/>
</dbReference>
<organism evidence="1 2">
    <name type="scientific">Marivirga atlantica</name>
    <dbReference type="NCBI Taxonomy" id="1548457"/>
    <lineage>
        <taxon>Bacteria</taxon>
        <taxon>Pseudomonadati</taxon>
        <taxon>Bacteroidota</taxon>
        <taxon>Cytophagia</taxon>
        <taxon>Cytophagales</taxon>
        <taxon>Marivirgaceae</taxon>
        <taxon>Marivirga</taxon>
    </lineage>
</organism>
<dbReference type="AlphaFoldDB" id="A0A937DIT1"/>
<dbReference type="RefSeq" id="WP_201917424.1">
    <property type="nucleotide sequence ID" value="NZ_JAERQG010000001.1"/>
</dbReference>
<keyword evidence="2" id="KW-1185">Reference proteome</keyword>
<evidence type="ECO:0000313" key="1">
    <source>
        <dbReference type="EMBL" id="MBL0764134.1"/>
    </source>
</evidence>
<gene>
    <name evidence="1" type="ORF">JKP34_02645</name>
</gene>
<name>A0A937DIT1_9BACT</name>
<dbReference type="EMBL" id="JAERQG010000001">
    <property type="protein sequence ID" value="MBL0764134.1"/>
    <property type="molecule type" value="Genomic_DNA"/>
</dbReference>
<protein>
    <submittedName>
        <fullName evidence="1">WbqC family protein</fullName>
    </submittedName>
</protein>
<comment type="caution">
    <text evidence="1">The sequence shown here is derived from an EMBL/GenBank/DDBJ whole genome shotgun (WGS) entry which is preliminary data.</text>
</comment>
<dbReference type="Proteomes" id="UP000642920">
    <property type="component" value="Unassembled WGS sequence"/>
</dbReference>
<dbReference type="InterPro" id="IPR014985">
    <property type="entry name" value="WbqC"/>
</dbReference>
<accession>A0A937DIT1</accession>
<evidence type="ECO:0000313" key="2">
    <source>
        <dbReference type="Proteomes" id="UP000642920"/>
    </source>
</evidence>